<dbReference type="AlphaFoldDB" id="A0A8K1C5Y7"/>
<dbReference type="Gene3D" id="2.30.29.30">
    <property type="entry name" value="Pleckstrin-homology domain (PH domain)/Phosphotyrosine-binding domain (PTB)"/>
    <property type="match status" value="1"/>
</dbReference>
<protein>
    <submittedName>
        <fullName evidence="2">Uncharacterized protein</fullName>
    </submittedName>
</protein>
<comment type="caution">
    <text evidence="2">The sequence shown here is derived from an EMBL/GenBank/DDBJ whole genome shotgun (WGS) entry which is preliminary data.</text>
</comment>
<evidence type="ECO:0000313" key="3">
    <source>
        <dbReference type="Proteomes" id="UP000794436"/>
    </source>
</evidence>
<feature type="compositionally biased region" description="Basic and acidic residues" evidence="1">
    <location>
        <begin position="266"/>
        <end position="279"/>
    </location>
</feature>
<gene>
    <name evidence="2" type="ORF">Poli38472_003067</name>
</gene>
<dbReference type="EMBL" id="SPLM01000144">
    <property type="protein sequence ID" value="TMW57142.1"/>
    <property type="molecule type" value="Genomic_DNA"/>
</dbReference>
<dbReference type="InterPro" id="IPR011993">
    <property type="entry name" value="PH-like_dom_sf"/>
</dbReference>
<dbReference type="Proteomes" id="UP000794436">
    <property type="component" value="Unassembled WGS sequence"/>
</dbReference>
<organism evidence="2 3">
    <name type="scientific">Pythium oligandrum</name>
    <name type="common">Mycoparasitic fungus</name>
    <dbReference type="NCBI Taxonomy" id="41045"/>
    <lineage>
        <taxon>Eukaryota</taxon>
        <taxon>Sar</taxon>
        <taxon>Stramenopiles</taxon>
        <taxon>Oomycota</taxon>
        <taxon>Peronosporomycetes</taxon>
        <taxon>Pythiales</taxon>
        <taxon>Pythiaceae</taxon>
        <taxon>Pythium</taxon>
    </lineage>
</organism>
<evidence type="ECO:0000313" key="2">
    <source>
        <dbReference type="EMBL" id="TMW57142.1"/>
    </source>
</evidence>
<name>A0A8K1C5Y7_PYTOL</name>
<keyword evidence="3" id="KW-1185">Reference proteome</keyword>
<feature type="region of interest" description="Disordered" evidence="1">
    <location>
        <begin position="266"/>
        <end position="307"/>
    </location>
</feature>
<reference evidence="2" key="1">
    <citation type="submission" date="2019-03" db="EMBL/GenBank/DDBJ databases">
        <title>Long read genome sequence of the mycoparasitic Pythium oligandrum ATCC 38472 isolated from sugarbeet rhizosphere.</title>
        <authorList>
            <person name="Gaulin E."/>
        </authorList>
    </citation>
    <scope>NUCLEOTIDE SEQUENCE</scope>
    <source>
        <strain evidence="2">ATCC 38472_TT</strain>
    </source>
</reference>
<proteinExistence type="predicted"/>
<sequence>MLRKMSSSTSSSVYGSNAGNPRGDHVIELQENESRPPARSGNAAPLLEFTRNVISATSHKVNIHGMADSVAAAMHLLPGNQRKTEGYNFEPSSADGLRETQTRQKLLAFWQLLITGFEVLKFSIGKRAKKYVLWLSLDGKLYLGSNKRDKKSARCLFLADIQRIQKGNDAQSFTRSQSWRDARGKDNLTFSIHGRHGKEDRIFGIQVWKPTVRNVLVENFEILVRMMKSDADGEFPYVAQCVIAQHYAATGEILTLRQVEDVLLREEEEHKASDQPDRDVSDDDGSSDGSDASDGGEGEGGQRDILG</sequence>
<accession>A0A8K1C5Y7</accession>
<feature type="region of interest" description="Disordered" evidence="1">
    <location>
        <begin position="1"/>
        <end position="24"/>
    </location>
</feature>
<dbReference type="OrthoDB" id="159680at2759"/>
<evidence type="ECO:0000256" key="1">
    <source>
        <dbReference type="SAM" id="MobiDB-lite"/>
    </source>
</evidence>
<feature type="compositionally biased region" description="Low complexity" evidence="1">
    <location>
        <begin position="1"/>
        <end position="12"/>
    </location>
</feature>